<dbReference type="InterPro" id="IPR016024">
    <property type="entry name" value="ARM-type_fold"/>
</dbReference>
<sequence length="1794" mass="202045">MWKQNGLTVFFCFHAQPRRSRNISSSFFPTSSSIVFRPDAVFTLLRKAYKDSHLGAVCRMVSRILLKQLGNSTTQEASIPSFDVTVSLSDEPSTSEASDPLPLVDYSNLFGEELSIADDHWDLNYLTLLDIRAVEEGIVHVLYACASQPLLCSKLADSSTDFWSALPLVQALLPALRPSGNGPDLVDDDFSQWKQPFVQHALSQIVATSSSSVYRPLLHCSAGYLSSFLPSHVSYLNLLPRSSIFHAKAACVLIDLCSGVLAPWMAQVVGKVDLAVELLEDLLGVIQGARHSLGRARAALKYIVLALSGHMDDIMAKYKEVKHQILFLLEILEPFLDPAVTPLKSMIAFGNVSPTFLENQERTCTIALNVIRTAVKKPTVLPSLESEWRLGSVAPSVLLSILEPHMQLPPDIDLRKFPASDLMEPQPSNVLHLSSVLRNGGSLSKFHNQDDADGKRDVSDGMAKLETFEDISLLFAPPELKRMALTTVSGSPDKKSSDLDHLNVSREEKHSVEKIVSNQFHNDQFHNGIVLDAGDSAEYSNLSADYFQLMNYSDCELWASEFRRLASDLHSQHEITPEGHTAAVDALLLAAECYVNPFFMMSFRDSQKVINRINSSRTNKKYEFEDLGRDLENNDNNLETIAQLERKRDKIVLQILLEASELDRKYQKTMENQELCPSYEDGNEGVVDLSPHDMRSVDAITLVRQNQALLCHFLIQRLQKEQHSMHEFLMQSLVFLLHSATKLYCAPEHVIDIILDSAEYFNGLLTSYHYQFKEEMLHLDPGKVHEIRRHWMLLQKLVIASSGGDERPDISISMSNGLRFANLIPPSAWMQKIHKFSSSSCPLVRFLGWMAISRNAKQYQKERLFLASDLLQLTCLLSIFADELAVLDNSVERKDDSKNIDQLRDEHDVRTNRGYVGAGQQNGDQSFYAIYPDISRFFPKMKEQFQVFGEIILEAVGLQLRSLSSSIVPDLLCWFSDLCSRPFLQKENQLCSRHNSDYKGFIAKNAKAIILYILEAIVTEHMEALVPEVPRVVQVLVSLCGTSYCDVSFLDSVLCLLRPIISYSLHKVSDEENLSIDESCLNFESLCFDELFSNIRCQDENQGSPADKLYSRSLTIYILASIFSDLSFPRKRETLHSLILWADFATFVPTTSFHDYLCAFQAVMESCKVLLVENLRVWGVIPLKVPVYSDLSLGVACDDSSEIKSWFLDEACNSLCLSEASEKLESNNDGAIILNKKVHRLSVVEAVTFSKGLEGLISKLNPTIELCWKLHYQLAKQLTLTSAQCLMYSRCLSSVAENISASVGVEESLFPPNSADDLLVHWNISLEALPEMTVVLQENHCWEVAAVMLDCLLGLPRLFCLHNVIDSICSAIKNFSCSAPKLAWRLQTDKWLSLLFARVIHSLHESEAPMVNLLSSMLSHPEPEQRFIALQQLGRLVGQDVDGYTAEISSVCGKKLSSVSVISSYERILSPLVSSTWDSVVVLASSEMSLLLRTRAMALLVDYTPYAERWQLQSLLAAADSVLHGLSNLGNSTCEGSLTRLSLALIASVCLYSPAEDISLIPQNIWRCIESLGMSEKEMSSEDPEKEACQALCRLKNEGDEAKEILKAALSSNSSKQVDQDFASTRESVLQVLANLTSVQSYFDFFSKKNDQNFTELEEAEMEMDLLRKEQVAKESTNDCRDWHQLPFLATYAKDDNRLQQIKDGIRSLEKAKLKEEIVARRQKKLLVRRARQRYLEEAALREAELLQQLDRERTTEVETEIERQRLLELERAKTRELRHNLDMEKEKQAQARP</sequence>
<dbReference type="Proteomes" id="UP001188597">
    <property type="component" value="Unassembled WGS sequence"/>
</dbReference>
<keyword evidence="1" id="KW-0175">Coiled coil</keyword>
<proteinExistence type="predicted"/>
<gene>
    <name evidence="2" type="ORF">RJ639_016447</name>
</gene>
<dbReference type="PANTHER" id="PTHR35833">
    <property type="entry name" value="GALACTOSE-BINDING DOMAIN-LIKE, ARMADILLO-TYPE FOLD PROTEIN-RELATED"/>
    <property type="match status" value="1"/>
</dbReference>
<accession>A0AA88VCI7</accession>
<keyword evidence="3" id="KW-1185">Reference proteome</keyword>
<reference evidence="2" key="1">
    <citation type="submission" date="2022-12" db="EMBL/GenBank/DDBJ databases">
        <title>Draft genome assemblies for two species of Escallonia (Escalloniales).</title>
        <authorList>
            <person name="Chanderbali A."/>
            <person name="Dervinis C."/>
            <person name="Anghel I."/>
            <person name="Soltis D."/>
            <person name="Soltis P."/>
            <person name="Zapata F."/>
        </authorList>
    </citation>
    <scope>NUCLEOTIDE SEQUENCE</scope>
    <source>
        <strain evidence="2">UCBG64.0493</strain>
        <tissue evidence="2">Leaf</tissue>
    </source>
</reference>
<comment type="caution">
    <text evidence="2">The sequence shown here is derived from an EMBL/GenBank/DDBJ whole genome shotgun (WGS) entry which is preliminary data.</text>
</comment>
<name>A0AA88VCI7_9ASTE</name>
<evidence type="ECO:0000256" key="1">
    <source>
        <dbReference type="SAM" id="Coils"/>
    </source>
</evidence>
<protein>
    <submittedName>
        <fullName evidence="2">Uncharacterized protein</fullName>
    </submittedName>
</protein>
<organism evidence="2 3">
    <name type="scientific">Escallonia herrerae</name>
    <dbReference type="NCBI Taxonomy" id="1293975"/>
    <lineage>
        <taxon>Eukaryota</taxon>
        <taxon>Viridiplantae</taxon>
        <taxon>Streptophyta</taxon>
        <taxon>Embryophyta</taxon>
        <taxon>Tracheophyta</taxon>
        <taxon>Spermatophyta</taxon>
        <taxon>Magnoliopsida</taxon>
        <taxon>eudicotyledons</taxon>
        <taxon>Gunneridae</taxon>
        <taxon>Pentapetalae</taxon>
        <taxon>asterids</taxon>
        <taxon>campanulids</taxon>
        <taxon>Escalloniales</taxon>
        <taxon>Escalloniaceae</taxon>
        <taxon>Escallonia</taxon>
    </lineage>
</organism>
<feature type="coiled-coil region" evidence="1">
    <location>
        <begin position="1650"/>
        <end position="1677"/>
    </location>
</feature>
<evidence type="ECO:0000313" key="3">
    <source>
        <dbReference type="Proteomes" id="UP001188597"/>
    </source>
</evidence>
<dbReference type="SUPFAM" id="SSF48371">
    <property type="entry name" value="ARM repeat"/>
    <property type="match status" value="1"/>
</dbReference>
<dbReference type="EMBL" id="JAVXUP010002048">
    <property type="protein sequence ID" value="KAK3006040.1"/>
    <property type="molecule type" value="Genomic_DNA"/>
</dbReference>
<dbReference type="PANTHER" id="PTHR35833:SF1">
    <property type="entry name" value="GALACTOSE-BINDING DOMAIN-CONTAINING PROTEIN"/>
    <property type="match status" value="1"/>
</dbReference>
<evidence type="ECO:0000313" key="2">
    <source>
        <dbReference type="EMBL" id="KAK3006040.1"/>
    </source>
</evidence>